<dbReference type="GO" id="GO:0005694">
    <property type="term" value="C:chromosome"/>
    <property type="evidence" value="ECO:0007669"/>
    <property type="project" value="InterPro"/>
</dbReference>
<dbReference type="Gene3D" id="3.30.70.1620">
    <property type="match status" value="1"/>
</dbReference>
<feature type="coiled-coil region" evidence="9">
    <location>
        <begin position="322"/>
        <end position="349"/>
    </location>
</feature>
<dbReference type="Gene3D" id="3.40.50.300">
    <property type="entry name" value="P-loop containing nucleotide triphosphate hydrolases"/>
    <property type="match status" value="2"/>
</dbReference>
<dbReference type="Proteomes" id="UP001485043">
    <property type="component" value="Unassembled WGS sequence"/>
</dbReference>
<keyword evidence="5 9" id="KW-0175">Coiled coil</keyword>
<feature type="compositionally biased region" description="Low complexity" evidence="10">
    <location>
        <begin position="857"/>
        <end position="867"/>
    </location>
</feature>
<dbReference type="GO" id="GO:0051301">
    <property type="term" value="P:cell division"/>
    <property type="evidence" value="ECO:0007669"/>
    <property type="project" value="UniProtKB-KW"/>
</dbReference>
<sequence length="1214" mass="137632">MHIKQVVIEGFKSYKDQIAVEPFSHKINAVVGANGSGKSNFFSAIRFVISDMSAPGPEERQKLLHEGAGHAVLSAYVEIIFNNSDNRLPVDKEEVRLRRTISVKKDEYSLDRKHITKTEVVNLLESAGFSRANPYYVVQQGKIMAMTTMKDHERLDLLKEIGGTKVYEERRKESLNLMQETETRRQRINEVVKQLEFRLKELDEERAELAQYQQIDKQRRSLEYAIYDKEISDIRSKLEQIEGQRQKENDLRGEHAKKQSEEHSRLKRIAKDLRALSDKQADLATRLTEAQATHQQAIKKHAQSELDLQELLDSAHKSHDAKAHFSKQLDQLLDNITAKQREYDQVKADLDACLAESGRVSQALATADRKLQALFTKQGRTTQFKTEQERDEFVRKEIVQLEATIARKQQSLTALTEETQQLNSQLMELSQSVGDKDSVIRAKGEELSRDDRRCAELVQQRDRLQDQRKRIWRGMDDVDRSMAELRSQAGSATRHFEQSVARDINKSLLAVQRTAKNHNISGVNGTVIELLTCEKHFHTAVEVTAGNSLFNIVVDTDGIATQLSGIMNREKSGRATFMPLNRLNPDRVSMPEDLRANARPIIEQIKFDPKYEKAMQQVFGKTLLCKDLDVANAAAHRTHLNCVTMGGDQVSKKGSITGGFRDLSRSKMDAMHQMKASNQKVHEADLQRQSQQEDLDDVDQQIATLMGETQKLEAKRTHHRQQLEGMRSDLSAAQKRQKDLQGTVEAKEARASDIQANVRGLQDILQETQSELGTPLDSQLTTEERHQLRQLQEDIRQLQEEERSERQKMLQAETKQASLQELLDSNLLKRKEELEAQIAAANQAADGARLQAHRAEAANTEAAKQGASSDAQGLEKELEDISGKLKKLQADQEKLTEKEQADTQLIQDEQRTLEQMMAKRSGLQQKKGDLEKKIREMGTLPADAFEKYRDRSPKELHKLLHKCQGQLSKYGSVNQKALDQYVNFTEQREELTQRQTENSRGEAKIKQLIQTLDLRKDEAIERTFKGVAKNFREICGELAPGGRGELVMQKRLRSEPEQGEDADEDLAEAAPAAGLSEKYSGVKVKISFGAGDIMSMKQLSGGQKTLVALALIFAIQRCDPAPFYLFDEIDAALDPQYRTTVANMLARQANDPQNPAQFIITTFHPQLLHETDKVYGVSHCNRISRVDVVTKQDALEFIQSEEDRQKQGAKDNSS</sequence>
<dbReference type="SUPFAM" id="SSF75553">
    <property type="entry name" value="Smc hinge domain"/>
    <property type="match status" value="1"/>
</dbReference>
<comment type="caution">
    <text evidence="12">The sequence shown here is derived from an EMBL/GenBank/DDBJ whole genome shotgun (WGS) entry which is preliminary data.</text>
</comment>
<evidence type="ECO:0000256" key="6">
    <source>
        <dbReference type="ARBA" id="ARBA00023242"/>
    </source>
</evidence>
<dbReference type="Gene3D" id="1.20.1060.20">
    <property type="match status" value="1"/>
</dbReference>
<dbReference type="Gene3D" id="1.10.287.1490">
    <property type="match status" value="1"/>
</dbReference>
<gene>
    <name evidence="12" type="ORF">WJX84_008069</name>
</gene>
<feature type="region of interest" description="Disordered" evidence="10">
    <location>
        <begin position="242"/>
        <end position="265"/>
    </location>
</feature>
<keyword evidence="7" id="KW-0131">Cell cycle</keyword>
<evidence type="ECO:0000256" key="8">
    <source>
        <dbReference type="PIRNR" id="PIRNR005719"/>
    </source>
</evidence>
<evidence type="ECO:0000256" key="10">
    <source>
        <dbReference type="SAM" id="MobiDB-lite"/>
    </source>
</evidence>
<dbReference type="GO" id="GO:0016887">
    <property type="term" value="F:ATP hydrolysis activity"/>
    <property type="evidence" value="ECO:0007669"/>
    <property type="project" value="InterPro"/>
</dbReference>
<evidence type="ECO:0000256" key="1">
    <source>
        <dbReference type="ARBA" id="ARBA00004123"/>
    </source>
</evidence>
<evidence type="ECO:0000256" key="9">
    <source>
        <dbReference type="SAM" id="Coils"/>
    </source>
</evidence>
<dbReference type="SMART" id="SM00968">
    <property type="entry name" value="SMC_hinge"/>
    <property type="match status" value="1"/>
</dbReference>
<dbReference type="InterPro" id="IPR010935">
    <property type="entry name" value="SMC_hinge"/>
</dbReference>
<keyword evidence="13" id="KW-1185">Reference proteome</keyword>
<dbReference type="PIRSF" id="PIRSF005719">
    <property type="entry name" value="SMC"/>
    <property type="match status" value="1"/>
</dbReference>
<feature type="domain" description="SMC hinge" evidence="11">
    <location>
        <begin position="521"/>
        <end position="635"/>
    </location>
</feature>
<comment type="subcellular location">
    <subcellularLocation>
        <location evidence="1 8">Nucleus</location>
    </subcellularLocation>
</comment>
<keyword evidence="6 8" id="KW-0539">Nucleus</keyword>
<dbReference type="InterPro" id="IPR027417">
    <property type="entry name" value="P-loop_NTPase"/>
</dbReference>
<dbReference type="SUPFAM" id="SSF52540">
    <property type="entry name" value="P-loop containing nucleoside triphosphate hydrolases"/>
    <property type="match status" value="1"/>
</dbReference>
<evidence type="ECO:0000313" key="12">
    <source>
        <dbReference type="EMBL" id="KAK9866709.1"/>
    </source>
</evidence>
<feature type="region of interest" description="Disordered" evidence="10">
    <location>
        <begin position="850"/>
        <end position="875"/>
    </location>
</feature>
<organism evidence="12 13">
    <name type="scientific">Apatococcus fuscideae</name>
    <dbReference type="NCBI Taxonomy" id="2026836"/>
    <lineage>
        <taxon>Eukaryota</taxon>
        <taxon>Viridiplantae</taxon>
        <taxon>Chlorophyta</taxon>
        <taxon>core chlorophytes</taxon>
        <taxon>Trebouxiophyceae</taxon>
        <taxon>Chlorellales</taxon>
        <taxon>Chlorellaceae</taxon>
        <taxon>Apatococcus</taxon>
    </lineage>
</organism>
<name>A0AAW1TCQ9_9CHLO</name>
<dbReference type="FunFam" id="3.40.50.300:FF:000424">
    <property type="entry name" value="Structural maintenance of chromosomes 3"/>
    <property type="match status" value="1"/>
</dbReference>
<dbReference type="GO" id="GO:0051276">
    <property type="term" value="P:chromosome organization"/>
    <property type="evidence" value="ECO:0007669"/>
    <property type="project" value="InterPro"/>
</dbReference>
<dbReference type="GO" id="GO:0005634">
    <property type="term" value="C:nucleus"/>
    <property type="evidence" value="ECO:0007669"/>
    <property type="project" value="UniProtKB-SubCell"/>
</dbReference>
<dbReference type="InterPro" id="IPR036277">
    <property type="entry name" value="SMC_hinge_sf"/>
</dbReference>
<dbReference type="GO" id="GO:0005524">
    <property type="term" value="F:ATP binding"/>
    <property type="evidence" value="ECO:0007669"/>
    <property type="project" value="InterPro"/>
</dbReference>
<accession>A0AAW1TCQ9</accession>
<dbReference type="AlphaFoldDB" id="A0AAW1TCQ9"/>
<dbReference type="PANTHER" id="PTHR43977">
    <property type="entry name" value="STRUCTURAL MAINTENANCE OF CHROMOSOMES PROTEIN 3"/>
    <property type="match status" value="1"/>
</dbReference>
<comment type="similarity">
    <text evidence="2">Belongs to the SMC family. SMC3 subfamily.</text>
</comment>
<evidence type="ECO:0000256" key="2">
    <source>
        <dbReference type="ARBA" id="ARBA00005917"/>
    </source>
</evidence>
<evidence type="ECO:0000313" key="13">
    <source>
        <dbReference type="Proteomes" id="UP001485043"/>
    </source>
</evidence>
<keyword evidence="4" id="KW-0498">Mitosis</keyword>
<evidence type="ECO:0000259" key="11">
    <source>
        <dbReference type="SMART" id="SM00968"/>
    </source>
</evidence>
<keyword evidence="3" id="KW-0132">Cell division</keyword>
<dbReference type="EMBL" id="JALJOV010000139">
    <property type="protein sequence ID" value="KAK9866709.1"/>
    <property type="molecule type" value="Genomic_DNA"/>
</dbReference>
<dbReference type="Pfam" id="PF06470">
    <property type="entry name" value="SMC_hinge"/>
    <property type="match status" value="1"/>
</dbReference>
<protein>
    <recommendedName>
        <fullName evidence="8">Structural maintenance of chromosomes protein</fullName>
    </recommendedName>
</protein>
<dbReference type="Pfam" id="PF02463">
    <property type="entry name" value="SMC_N"/>
    <property type="match status" value="1"/>
</dbReference>
<evidence type="ECO:0000256" key="5">
    <source>
        <dbReference type="ARBA" id="ARBA00023054"/>
    </source>
</evidence>
<feature type="coiled-coil region" evidence="9">
    <location>
        <begin position="398"/>
        <end position="467"/>
    </location>
</feature>
<evidence type="ECO:0000256" key="3">
    <source>
        <dbReference type="ARBA" id="ARBA00022618"/>
    </source>
</evidence>
<proteinExistence type="inferred from homology"/>
<evidence type="ECO:0000256" key="4">
    <source>
        <dbReference type="ARBA" id="ARBA00022776"/>
    </source>
</evidence>
<dbReference type="InterPro" id="IPR024704">
    <property type="entry name" value="SMC"/>
</dbReference>
<dbReference type="InterPro" id="IPR041741">
    <property type="entry name" value="SMC3_ABC_euk"/>
</dbReference>
<evidence type="ECO:0000256" key="7">
    <source>
        <dbReference type="ARBA" id="ARBA00023306"/>
    </source>
</evidence>
<dbReference type="CDD" id="cd03272">
    <property type="entry name" value="ABC_SMC3_euk"/>
    <property type="match status" value="1"/>
</dbReference>
<dbReference type="InterPro" id="IPR003395">
    <property type="entry name" value="RecF/RecN/SMC_N"/>
</dbReference>
<reference evidence="12 13" key="1">
    <citation type="journal article" date="2024" name="Nat. Commun.">
        <title>Phylogenomics reveals the evolutionary origins of lichenization in chlorophyte algae.</title>
        <authorList>
            <person name="Puginier C."/>
            <person name="Libourel C."/>
            <person name="Otte J."/>
            <person name="Skaloud P."/>
            <person name="Haon M."/>
            <person name="Grisel S."/>
            <person name="Petersen M."/>
            <person name="Berrin J.G."/>
            <person name="Delaux P.M."/>
            <person name="Dal Grande F."/>
            <person name="Keller J."/>
        </authorList>
    </citation>
    <scope>NUCLEOTIDE SEQUENCE [LARGE SCALE GENOMIC DNA]</scope>
    <source>
        <strain evidence="12 13">SAG 2523</strain>
    </source>
</reference>